<keyword evidence="3" id="KW-1185">Reference proteome</keyword>
<proteinExistence type="predicted"/>
<dbReference type="RefSeq" id="XP_026746948.1">
    <property type="nucleotide sequence ID" value="XM_026891147.1"/>
</dbReference>
<dbReference type="GeneID" id="113508190"/>
<organism evidence="3 4">
    <name type="scientific">Trichoplusia ni</name>
    <name type="common">Cabbage looper</name>
    <dbReference type="NCBI Taxonomy" id="7111"/>
    <lineage>
        <taxon>Eukaryota</taxon>
        <taxon>Metazoa</taxon>
        <taxon>Ecdysozoa</taxon>
        <taxon>Arthropoda</taxon>
        <taxon>Hexapoda</taxon>
        <taxon>Insecta</taxon>
        <taxon>Pterygota</taxon>
        <taxon>Neoptera</taxon>
        <taxon>Endopterygota</taxon>
        <taxon>Lepidoptera</taxon>
        <taxon>Glossata</taxon>
        <taxon>Ditrysia</taxon>
        <taxon>Noctuoidea</taxon>
        <taxon>Noctuidae</taxon>
        <taxon>Plusiinae</taxon>
        <taxon>Trichoplusia</taxon>
    </lineage>
</organism>
<evidence type="ECO:0000313" key="3">
    <source>
        <dbReference type="Proteomes" id="UP000322000"/>
    </source>
</evidence>
<evidence type="ECO:0000259" key="2">
    <source>
        <dbReference type="Pfam" id="PF25298"/>
    </source>
</evidence>
<dbReference type="Proteomes" id="UP000322000">
    <property type="component" value="Unplaced"/>
</dbReference>
<sequence>MFRSPSKSQSDPNLTKDVDVVNVTQRKRKQPECELTLAISTLSNEVKKSLSDLRVDINSQFSSIKDSINTLRGELNAISSDFSQMLSDVKALRLDCDAAKEDITELKSHYSELSREVSELKSTVNFNAENNTDGAKRIADMELRIKDSGAATISLLEGKIDKLEQQARHCNIEICNVPEKRGENLSTVLESIASAINMTLSQRDIIAIHRVPHAHSKNTRPKNIIVKFATRLLRDNMLSAYRLSKGLTSDRIGISGAPIRVYINEHLTLRNKELFRKCREAAQANKFKYVWIRNATILVKETDAIHTESDISSKIVANKYRTETATET</sequence>
<dbReference type="InterPro" id="IPR057251">
    <property type="entry name" value="FP_C"/>
</dbReference>
<dbReference type="PANTHER" id="PTHR11505">
    <property type="entry name" value="L1 TRANSPOSABLE ELEMENT-RELATED"/>
    <property type="match status" value="1"/>
</dbReference>
<feature type="domain" description="FP protein C-terminal" evidence="2">
    <location>
        <begin position="268"/>
        <end position="304"/>
    </location>
</feature>
<feature type="coiled-coil region" evidence="1">
    <location>
        <begin position="89"/>
        <end position="123"/>
    </location>
</feature>
<evidence type="ECO:0000313" key="4">
    <source>
        <dbReference type="RefSeq" id="XP_026746948.1"/>
    </source>
</evidence>
<reference evidence="4" key="1">
    <citation type="submission" date="2025-08" db="UniProtKB">
        <authorList>
            <consortium name="RefSeq"/>
        </authorList>
    </citation>
    <scope>IDENTIFICATION</scope>
</reference>
<dbReference type="InterPro" id="IPR004244">
    <property type="entry name" value="Transposase_22"/>
</dbReference>
<keyword evidence="1" id="KW-0175">Coiled coil</keyword>
<dbReference type="Gene3D" id="3.30.70.1820">
    <property type="entry name" value="L1 transposable element, RRM domain"/>
    <property type="match status" value="1"/>
</dbReference>
<accession>A0A7E5X1A4</accession>
<dbReference type="OrthoDB" id="7484295at2759"/>
<protein>
    <submittedName>
        <fullName evidence="4">Uncharacterized protein LOC113508190</fullName>
    </submittedName>
</protein>
<gene>
    <name evidence="4" type="primary">LOC113508190</name>
</gene>
<dbReference type="KEGG" id="tnl:113508190"/>
<dbReference type="Gene3D" id="1.20.5.340">
    <property type="match status" value="1"/>
</dbReference>
<name>A0A7E5X1A4_TRINI</name>
<dbReference type="AlphaFoldDB" id="A0A7E5X1A4"/>
<dbReference type="InParanoid" id="A0A7E5X1A4"/>
<dbReference type="Pfam" id="PF25298">
    <property type="entry name" value="Baculo_FP_2nd"/>
    <property type="match status" value="1"/>
</dbReference>
<evidence type="ECO:0000256" key="1">
    <source>
        <dbReference type="SAM" id="Coils"/>
    </source>
</evidence>